<dbReference type="PANTHER" id="PTHR43005:SF1">
    <property type="entry name" value="SPERMIDINE_PUTRESCINE TRANSPORT SYSTEM PERMEASE PROTEIN"/>
    <property type="match status" value="1"/>
</dbReference>
<dbReference type="GO" id="GO:0055085">
    <property type="term" value="P:transmembrane transport"/>
    <property type="evidence" value="ECO:0007669"/>
    <property type="project" value="InterPro"/>
</dbReference>
<name>A0A367YT07_9ACTN</name>
<feature type="domain" description="ABC transmembrane type-1" evidence="9">
    <location>
        <begin position="98"/>
        <end position="310"/>
    </location>
</feature>
<dbReference type="CDD" id="cd06261">
    <property type="entry name" value="TM_PBP2"/>
    <property type="match status" value="1"/>
</dbReference>
<dbReference type="InterPro" id="IPR035906">
    <property type="entry name" value="MetI-like_sf"/>
</dbReference>
<evidence type="ECO:0000256" key="5">
    <source>
        <dbReference type="ARBA" id="ARBA00022989"/>
    </source>
</evidence>
<dbReference type="EMBL" id="QOUI01000008">
    <property type="protein sequence ID" value="RCK68877.1"/>
    <property type="molecule type" value="Genomic_DNA"/>
</dbReference>
<feature type="compositionally biased region" description="Low complexity" evidence="8">
    <location>
        <begin position="24"/>
        <end position="34"/>
    </location>
</feature>
<dbReference type="Proteomes" id="UP000252770">
    <property type="component" value="Unassembled WGS sequence"/>
</dbReference>
<evidence type="ECO:0000259" key="9">
    <source>
        <dbReference type="PROSITE" id="PS50928"/>
    </source>
</evidence>
<keyword evidence="5 7" id="KW-1133">Transmembrane helix</keyword>
<reference evidence="10 11" key="1">
    <citation type="submission" date="2018-07" db="EMBL/GenBank/DDBJ databases">
        <title>Desertimonas flava gen. nov. sp. nov.</title>
        <authorList>
            <person name="Liu S."/>
        </authorList>
    </citation>
    <scope>NUCLEOTIDE SEQUENCE [LARGE SCALE GENOMIC DNA]</scope>
    <source>
        <strain evidence="10 11">16Sb5-5</strain>
    </source>
</reference>
<dbReference type="SUPFAM" id="SSF161098">
    <property type="entry name" value="MetI-like"/>
    <property type="match status" value="1"/>
</dbReference>
<feature type="transmembrane region" description="Helical" evidence="7">
    <location>
        <begin position="135"/>
        <end position="155"/>
    </location>
</feature>
<sequence length="320" mass="34824">MTDLAIGERVRRARRGVAPGGSGRQRPQTGRRGPSARTLTMLLLVLPSVLLIALLNLYPVLYGSLQSVRDGTLISEGDFVGLENFADVLTSPGFWAAARFTLIFTLVGVFGSWAVGLALAMLLRTRIPGGRAFKVLLLLPWVVPVVVTSTSWNWLVATPQSPLPILGELLGLGRVLFLADPLLASITVCVFKVWISFPFMMMMMSASLAAVDENVYEAGRVDGANRRQLFTQLTLPLISRSTYISWILMTIFCVNDFPTIFLLTGGGPVNTTTSLVVLSYRTTFAQYQTGPGTAIALLMTATLVIVSVVLYRQIRKVDIA</sequence>
<organism evidence="10 11">
    <name type="scientific">Desertihabitans brevis</name>
    <dbReference type="NCBI Taxonomy" id="2268447"/>
    <lineage>
        <taxon>Bacteria</taxon>
        <taxon>Bacillati</taxon>
        <taxon>Actinomycetota</taxon>
        <taxon>Actinomycetes</taxon>
        <taxon>Propionibacteriales</taxon>
        <taxon>Propionibacteriaceae</taxon>
        <taxon>Desertihabitans</taxon>
    </lineage>
</organism>
<evidence type="ECO:0000256" key="1">
    <source>
        <dbReference type="ARBA" id="ARBA00004651"/>
    </source>
</evidence>
<evidence type="ECO:0000256" key="7">
    <source>
        <dbReference type="RuleBase" id="RU363032"/>
    </source>
</evidence>
<dbReference type="InterPro" id="IPR000515">
    <property type="entry name" value="MetI-like"/>
</dbReference>
<feature type="transmembrane region" description="Helical" evidence="7">
    <location>
        <begin position="100"/>
        <end position="123"/>
    </location>
</feature>
<keyword evidence="6 7" id="KW-0472">Membrane</keyword>
<feature type="region of interest" description="Disordered" evidence="8">
    <location>
        <begin position="15"/>
        <end position="34"/>
    </location>
</feature>
<dbReference type="PROSITE" id="PS50928">
    <property type="entry name" value="ABC_TM1"/>
    <property type="match status" value="1"/>
</dbReference>
<evidence type="ECO:0000313" key="10">
    <source>
        <dbReference type="EMBL" id="RCK68877.1"/>
    </source>
</evidence>
<comment type="subcellular location">
    <subcellularLocation>
        <location evidence="1 7">Cell membrane</location>
        <topology evidence="1 7">Multi-pass membrane protein</topology>
    </subcellularLocation>
</comment>
<comment type="similarity">
    <text evidence="7">Belongs to the binding-protein-dependent transport system permease family.</text>
</comment>
<accession>A0A367YT07</accession>
<feature type="transmembrane region" description="Helical" evidence="7">
    <location>
        <begin position="289"/>
        <end position="311"/>
    </location>
</feature>
<protein>
    <submittedName>
        <fullName evidence="10">Sugar ABC transporter permease</fullName>
    </submittedName>
</protein>
<dbReference type="AlphaFoldDB" id="A0A367YT07"/>
<evidence type="ECO:0000256" key="8">
    <source>
        <dbReference type="SAM" id="MobiDB-lite"/>
    </source>
</evidence>
<keyword evidence="11" id="KW-1185">Reference proteome</keyword>
<gene>
    <name evidence="10" type="ORF">DT076_13185</name>
</gene>
<dbReference type="GO" id="GO:0005886">
    <property type="term" value="C:plasma membrane"/>
    <property type="evidence" value="ECO:0007669"/>
    <property type="project" value="UniProtKB-SubCell"/>
</dbReference>
<keyword evidence="4 7" id="KW-0812">Transmembrane</keyword>
<keyword evidence="3" id="KW-1003">Cell membrane</keyword>
<comment type="caution">
    <text evidence="10">The sequence shown here is derived from an EMBL/GenBank/DDBJ whole genome shotgun (WGS) entry which is preliminary data.</text>
</comment>
<dbReference type="RefSeq" id="WP_114127163.1">
    <property type="nucleotide sequence ID" value="NZ_QOUI01000008.1"/>
</dbReference>
<keyword evidence="2 7" id="KW-0813">Transport</keyword>
<dbReference type="PANTHER" id="PTHR43005">
    <property type="entry name" value="BLR7065 PROTEIN"/>
    <property type="match status" value="1"/>
</dbReference>
<feature type="transmembrane region" description="Helical" evidence="7">
    <location>
        <begin position="41"/>
        <end position="61"/>
    </location>
</feature>
<proteinExistence type="inferred from homology"/>
<dbReference type="Pfam" id="PF00528">
    <property type="entry name" value="BPD_transp_1"/>
    <property type="match status" value="1"/>
</dbReference>
<feature type="transmembrane region" description="Helical" evidence="7">
    <location>
        <begin position="175"/>
        <end position="195"/>
    </location>
</feature>
<feature type="transmembrane region" description="Helical" evidence="7">
    <location>
        <begin position="243"/>
        <end position="269"/>
    </location>
</feature>
<evidence type="ECO:0000256" key="2">
    <source>
        <dbReference type="ARBA" id="ARBA00022448"/>
    </source>
</evidence>
<dbReference type="Gene3D" id="1.10.3720.10">
    <property type="entry name" value="MetI-like"/>
    <property type="match status" value="1"/>
</dbReference>
<evidence type="ECO:0000256" key="6">
    <source>
        <dbReference type="ARBA" id="ARBA00023136"/>
    </source>
</evidence>
<evidence type="ECO:0000256" key="3">
    <source>
        <dbReference type="ARBA" id="ARBA00022475"/>
    </source>
</evidence>
<evidence type="ECO:0000313" key="11">
    <source>
        <dbReference type="Proteomes" id="UP000252770"/>
    </source>
</evidence>
<evidence type="ECO:0000256" key="4">
    <source>
        <dbReference type="ARBA" id="ARBA00022692"/>
    </source>
</evidence>